<keyword evidence="3" id="KW-1185">Reference proteome</keyword>
<evidence type="ECO:0000313" key="2">
    <source>
        <dbReference type="EMBL" id="APJ04472.1"/>
    </source>
</evidence>
<accession>A0A1L4D2Q3</accession>
<dbReference type="SUPFAM" id="SSF48452">
    <property type="entry name" value="TPR-like"/>
    <property type="match status" value="1"/>
</dbReference>
<dbReference type="STRING" id="1915309.AXG55_11355"/>
<protein>
    <recommendedName>
        <fullName evidence="4">LapB rubredoxin metal binding domain-containing protein</fullName>
    </recommendedName>
</protein>
<keyword evidence="1" id="KW-0812">Transmembrane</keyword>
<keyword evidence="1" id="KW-1133">Transmembrane helix</keyword>
<dbReference type="OrthoDB" id="5289029at2"/>
<reference evidence="2 3" key="1">
    <citation type="submission" date="2016-10" db="EMBL/GenBank/DDBJ databases">
        <title>Silvanigrella aquatica sp. nov., isolated from a freshwater lake located in the Black Forest, Germany, description of Silvanigrellaceae fam. nov., Silvanigrellales ord. nov., reclassification of the order Bdellovibrionales in the class Oligoflexia, reclassification of the families Bacteriovoracaceae and Halobacteriovoraceae in the new order Bacteriovoracales ord. nov., and reclassification of the family Pseudobacteriovoracaceae in the order Oligoflexiales.</title>
        <authorList>
            <person name="Hahn M.W."/>
            <person name="Schmidt J."/>
            <person name="Koll U."/>
            <person name="Rohde M."/>
            <person name="Verbag S."/>
            <person name="Pitt A."/>
            <person name="Nakai R."/>
            <person name="Naganuma T."/>
            <person name="Lang E."/>
        </authorList>
    </citation>
    <scope>NUCLEOTIDE SEQUENCE [LARGE SCALE GENOMIC DNA]</scope>
    <source>
        <strain evidence="2 3">MWH-Nonnen-W8red</strain>
    </source>
</reference>
<dbReference type="Proteomes" id="UP000184731">
    <property type="component" value="Chromosome"/>
</dbReference>
<proteinExistence type="predicted"/>
<evidence type="ECO:0008006" key="4">
    <source>
        <dbReference type="Google" id="ProtNLM"/>
    </source>
</evidence>
<dbReference type="Gene3D" id="1.25.40.10">
    <property type="entry name" value="Tetratricopeptide repeat domain"/>
    <property type="match status" value="1"/>
</dbReference>
<dbReference type="KEGG" id="saqi:AXG55_11355"/>
<dbReference type="AlphaFoldDB" id="A0A1L4D2Q3"/>
<evidence type="ECO:0000256" key="1">
    <source>
        <dbReference type="SAM" id="Phobius"/>
    </source>
</evidence>
<organism evidence="2 3">
    <name type="scientific">Silvanigrella aquatica</name>
    <dbReference type="NCBI Taxonomy" id="1915309"/>
    <lineage>
        <taxon>Bacteria</taxon>
        <taxon>Pseudomonadati</taxon>
        <taxon>Bdellovibrionota</taxon>
        <taxon>Oligoflexia</taxon>
        <taxon>Silvanigrellales</taxon>
        <taxon>Silvanigrellaceae</taxon>
        <taxon>Silvanigrella</taxon>
    </lineage>
</organism>
<keyword evidence="1" id="KW-0472">Membrane</keyword>
<dbReference type="EMBL" id="CP017834">
    <property type="protein sequence ID" value="APJ04472.1"/>
    <property type="molecule type" value="Genomic_DNA"/>
</dbReference>
<feature type="transmembrane region" description="Helical" evidence="1">
    <location>
        <begin position="23"/>
        <end position="43"/>
    </location>
</feature>
<evidence type="ECO:0000313" key="3">
    <source>
        <dbReference type="Proteomes" id="UP000184731"/>
    </source>
</evidence>
<sequence length="434" mass="49697">MTRQMTTLSAEGMPMWDTFEASFFVGAGLSVGIVLGILFPSLWRTFRRRFRKSAHYAPEGKKLESKISVHLKILGVSEESEQEEIKEIEMGMSVSGNYNFIYISEAFVLARNFFQIGNTKDAVKMYIEILTHQNVSKQETHRALFELSQVYSSLGLHVRAFDTAMELLRRTPHNYEVLEHILKICSQGFFPDKLYAALSIYKGSHDHKLRIKIAHSLCHIGEMQLLENEKLEKAIELARNALRWERSSGRALMLLWQTTSQDLWQKVVHDPKMMWTALAADLEALVQIYKNTTVSPVAGAKYLSVIISKISDEREAIESYAIVKSEFTRVLNKDKIDLNTQKYLWASIFHASLLIQNSPELKKSRFLSDVLAILGESPSYFNFVAKQDEAARIGYSSHYCEKCSSFYSSFAWKCLNCNTEEALKPIIMPNFEHS</sequence>
<dbReference type="InterPro" id="IPR011990">
    <property type="entry name" value="TPR-like_helical_dom_sf"/>
</dbReference>
<name>A0A1L4D2Q3_9BACT</name>
<dbReference type="RefSeq" id="WP_148698223.1">
    <property type="nucleotide sequence ID" value="NZ_CP017834.1"/>
</dbReference>
<gene>
    <name evidence="2" type="ORF">AXG55_11355</name>
</gene>